<dbReference type="InterPro" id="IPR036770">
    <property type="entry name" value="Ankyrin_rpt-contain_sf"/>
</dbReference>
<proteinExistence type="predicted"/>
<dbReference type="Gene3D" id="1.25.40.20">
    <property type="entry name" value="Ankyrin repeat-containing domain"/>
    <property type="match status" value="1"/>
</dbReference>
<dbReference type="PANTHER" id="PTHR46586">
    <property type="entry name" value="ANKYRIN REPEAT-CONTAINING PROTEIN"/>
    <property type="match status" value="1"/>
</dbReference>
<dbReference type="SUPFAM" id="SSF140860">
    <property type="entry name" value="Pseudo ankyrin repeat-like"/>
    <property type="match status" value="1"/>
</dbReference>
<reference evidence="1" key="1">
    <citation type="submission" date="2018-03" db="EMBL/GenBank/DDBJ databases">
        <authorList>
            <consortium name="Urmite Genomes"/>
        </authorList>
    </citation>
    <scope>NUCLEOTIDE SEQUENCE [LARGE SCALE GENOMIC DNA]</scope>
    <source>
        <strain evidence="1">IHUMI-S29</strain>
    </source>
</reference>
<gene>
    <name evidence="1" type="ORF">ZAZAV_353</name>
</gene>
<sequence length="218" mass="24960">MEPVLDAIFSFSGGRNYLHRQVCREFRWRIKADTHTYLHYADELCKEGLWEESHVKTCFVLEMVDTAIGQGLVNLLDKLKVYVPHDVVNIAAFQGNLEILQWAKENGYSLGDFCVTEAVRGGHLRVLQWLDDNGCYTYDDLYCLAAEVGSVEILEWLDDRDDYYTDDPCAVCNCAAREGHIQVLEWCLQKGWAKDSGACYFAAKGDQLETLKWLRDKG</sequence>
<dbReference type="PANTHER" id="PTHR46586:SF3">
    <property type="entry name" value="ANKYRIN REPEAT-CONTAINING PROTEIN"/>
    <property type="match status" value="1"/>
</dbReference>
<protein>
    <submittedName>
        <fullName evidence="1">Ankyrin repeat-containing protein</fullName>
    </submittedName>
</protein>
<dbReference type="InterPro" id="IPR052050">
    <property type="entry name" value="SecEffector_AnkRepeat"/>
</dbReference>
<dbReference type="Proteomes" id="UP000270547">
    <property type="component" value="Segment"/>
</dbReference>
<evidence type="ECO:0000313" key="1">
    <source>
        <dbReference type="EMBL" id="SPN79522.1"/>
    </source>
</evidence>
<dbReference type="EMBL" id="LT994652">
    <property type="protein sequence ID" value="SPN79522.1"/>
    <property type="molecule type" value="Genomic_DNA"/>
</dbReference>
<accession>A0A2R8FEX9</accession>
<organism evidence="1">
    <name type="scientific">Cedratvirus Zaza IHUMI</name>
    <dbReference type="NCBI Taxonomy" id="2126979"/>
    <lineage>
        <taxon>Viruses</taxon>
        <taxon>Pithoviruses</taxon>
    </lineage>
</organism>
<name>A0A2R8FEX9_9VIRU</name>